<gene>
    <name evidence="1" type="ORF">AS859_05365</name>
    <name evidence="3" type="ORF">CJ668_06340</name>
    <name evidence="2" type="ORF">CJ669_03025</name>
    <name evidence="4" type="ORF">HOO34_02080</name>
</gene>
<dbReference type="RefSeq" id="WP_066220479.1">
    <property type="nucleotide sequence ID" value="NZ_CP060264.1"/>
</dbReference>
<dbReference type="EMBL" id="LNTC01000052">
    <property type="protein sequence ID" value="OQR41503.1"/>
    <property type="molecule type" value="Genomic_DNA"/>
</dbReference>
<dbReference type="EMBL" id="NXGJ01000002">
    <property type="protein sequence ID" value="PRM88620.1"/>
    <property type="molecule type" value="Genomic_DNA"/>
</dbReference>
<evidence type="ECO:0000313" key="6">
    <source>
        <dbReference type="Proteomes" id="UP000238811"/>
    </source>
</evidence>
<sequence length="83" mass="9524">MISISVADIQKNISLLTKMTDIIEVVDKRRKIKVATIYPANHTNIVEKLAGKYKNRVKKIEDLEEAKNLAMTKAMEEKYGKFN</sequence>
<name>A0A1V9VC51_9BACT</name>
<dbReference type="AlphaFoldDB" id="A0A1V9VC51"/>
<proteinExistence type="predicted"/>
<evidence type="ECO:0000313" key="3">
    <source>
        <dbReference type="EMBL" id="PRN00469.1"/>
    </source>
</evidence>
<evidence type="ECO:0000313" key="7">
    <source>
        <dbReference type="Proteomes" id="UP000239065"/>
    </source>
</evidence>
<evidence type="ECO:0000313" key="2">
    <source>
        <dbReference type="EMBL" id="PRM88620.1"/>
    </source>
</evidence>
<organism evidence="1 5">
    <name type="scientific">Aliarcobacter cryaerophilus</name>
    <dbReference type="NCBI Taxonomy" id="28198"/>
    <lineage>
        <taxon>Bacteria</taxon>
        <taxon>Pseudomonadati</taxon>
        <taxon>Campylobacterota</taxon>
        <taxon>Epsilonproteobacteria</taxon>
        <taxon>Campylobacterales</taxon>
        <taxon>Arcobacteraceae</taxon>
        <taxon>Aliarcobacter</taxon>
    </lineage>
</organism>
<evidence type="ECO:0000313" key="8">
    <source>
        <dbReference type="Proteomes" id="UP000515842"/>
    </source>
</evidence>
<reference evidence="4 8" key="3">
    <citation type="journal article" date="2020" name="Front. Microbiol.">
        <title>Genomic Analysis and Antimicrobial Resistance of Aliarcobacter cryaerophilus Strains From German Water Poultry.</title>
        <authorList>
            <person name="Muller E."/>
            <person name="Hotzel H."/>
            <person name="Ahlers C."/>
            <person name="Hanel I."/>
            <person name="Tomaso H."/>
            <person name="Abdel-Glil M.Y."/>
        </authorList>
    </citation>
    <scope>NUCLEOTIDE SEQUENCE [LARGE SCALE GENOMIC DNA]</scope>
    <source>
        <strain evidence="4 8">16CS1285-4</strain>
    </source>
</reference>
<reference evidence="6 7" key="2">
    <citation type="submission" date="2017-09" db="EMBL/GenBank/DDBJ databases">
        <title>Reassesment of A. cryaerophilus.</title>
        <authorList>
            <person name="Perez-Cataluna A."/>
            <person name="Collado L."/>
            <person name="Salgado O."/>
            <person name="Lefinanco V."/>
            <person name="Figueras M.J."/>
        </authorList>
    </citation>
    <scope>NUCLEOTIDE SEQUENCE [LARGE SCALE GENOMIC DNA]</scope>
    <source>
        <strain evidence="3 6">LMG 10229</strain>
        <strain evidence="2 7">LMG 9861</strain>
    </source>
</reference>
<dbReference type="Proteomes" id="UP000515842">
    <property type="component" value="Chromosome"/>
</dbReference>
<accession>A0A1V9VC51</accession>
<evidence type="ECO:0000313" key="5">
    <source>
        <dbReference type="Proteomes" id="UP000192599"/>
    </source>
</evidence>
<evidence type="ECO:0000313" key="1">
    <source>
        <dbReference type="EMBL" id="OQR41503.1"/>
    </source>
</evidence>
<dbReference type="EMBL" id="CP060693">
    <property type="protein sequence ID" value="QNM90545.1"/>
    <property type="molecule type" value="Genomic_DNA"/>
</dbReference>
<dbReference type="EMBL" id="NXGD01000006">
    <property type="protein sequence ID" value="PRN00469.1"/>
    <property type="molecule type" value="Genomic_DNA"/>
</dbReference>
<dbReference type="Proteomes" id="UP000192599">
    <property type="component" value="Unassembled WGS sequence"/>
</dbReference>
<dbReference type="Proteomes" id="UP000238811">
    <property type="component" value="Unassembled WGS sequence"/>
</dbReference>
<evidence type="ECO:0000313" key="4">
    <source>
        <dbReference type="EMBL" id="QNM90545.1"/>
    </source>
</evidence>
<reference evidence="1 5" key="1">
    <citation type="submission" date="2017-04" db="EMBL/GenBank/DDBJ databases">
        <title>Accumulation and expression of multiple antibiotic resistance genes in Arcobacter cryaerophilus that thrives in sewage.</title>
        <authorList>
            <person name="Millar J.A."/>
            <person name="Raghavan R."/>
        </authorList>
    </citation>
    <scope>NUCLEOTIDE SEQUENCE [LARGE SCALE GENOMIC DNA]</scope>
    <source>
        <strain evidence="1 5">AZT-1</strain>
    </source>
</reference>
<dbReference type="Proteomes" id="UP000239065">
    <property type="component" value="Unassembled WGS sequence"/>
</dbReference>
<protein>
    <submittedName>
        <fullName evidence="1">Uncharacterized protein</fullName>
    </submittedName>
</protein>